<comment type="caution">
    <text evidence="1">The sequence shown here is derived from an EMBL/GenBank/DDBJ whole genome shotgun (WGS) entry which is preliminary data.</text>
</comment>
<proteinExistence type="predicted"/>
<keyword evidence="2" id="KW-1185">Reference proteome</keyword>
<protein>
    <recommendedName>
        <fullName evidence="3">Plant-specific domain TIGR01615 family protein</fullName>
    </recommendedName>
</protein>
<gene>
    <name evidence="1" type="ORF">RJ639_045576</name>
</gene>
<dbReference type="AlphaFoldDB" id="A0AA89B045"/>
<evidence type="ECO:0000313" key="2">
    <source>
        <dbReference type="Proteomes" id="UP001188597"/>
    </source>
</evidence>
<organism evidence="1 2">
    <name type="scientific">Escallonia herrerae</name>
    <dbReference type="NCBI Taxonomy" id="1293975"/>
    <lineage>
        <taxon>Eukaryota</taxon>
        <taxon>Viridiplantae</taxon>
        <taxon>Streptophyta</taxon>
        <taxon>Embryophyta</taxon>
        <taxon>Tracheophyta</taxon>
        <taxon>Spermatophyta</taxon>
        <taxon>Magnoliopsida</taxon>
        <taxon>eudicotyledons</taxon>
        <taxon>Gunneridae</taxon>
        <taxon>Pentapetalae</taxon>
        <taxon>asterids</taxon>
        <taxon>campanulids</taxon>
        <taxon>Escalloniales</taxon>
        <taxon>Escalloniaceae</taxon>
        <taxon>Escallonia</taxon>
    </lineage>
</organism>
<dbReference type="NCBIfam" id="TIGR01615">
    <property type="entry name" value="A_thal_3542"/>
    <property type="match status" value="1"/>
</dbReference>
<evidence type="ECO:0008006" key="3">
    <source>
        <dbReference type="Google" id="ProtNLM"/>
    </source>
</evidence>
<sequence length="312" mass="34462">MLSHERRAPVAVGGSGIRTDWLGRLSGGGGAGFSHESEHDLAAMVSDFLESGGGAAETLYNSDGYDSGFSDLADDILLYKCSVDQYESDLLSVVHSLILSMSETNCQLGNLEICNASCIRFSLVKLLQSSGYNAAVCAAKWQSFGKLPGGEHEFIDVINHRGKGCPERYIIDIDFRSHFEIARAVKPYNLLLNSLPAIYVGSDIKLKQILGTMAEAAKFSLKQNSMPLPPWRSVAYLEAKWDCTSQRGSGLYEKSSDRTWSPSHQHCIGLLKKLKSSVQSDIQVQRVIIPRKNDMNWTPKTERRRLSSLRTP</sequence>
<dbReference type="Proteomes" id="UP001188597">
    <property type="component" value="Unassembled WGS sequence"/>
</dbReference>
<dbReference type="InterPro" id="IPR006502">
    <property type="entry name" value="PDDEXK-like"/>
</dbReference>
<dbReference type="EMBL" id="JAVXUP010000824">
    <property type="protein sequence ID" value="KAK3020252.1"/>
    <property type="molecule type" value="Genomic_DNA"/>
</dbReference>
<dbReference type="Pfam" id="PF04720">
    <property type="entry name" value="PDDEXK_6"/>
    <property type="match status" value="1"/>
</dbReference>
<dbReference type="PANTHER" id="PTHR31579:SF39">
    <property type="entry name" value="OS01G0973600 PROTEIN"/>
    <property type="match status" value="1"/>
</dbReference>
<name>A0AA89B045_9ASTE</name>
<evidence type="ECO:0000313" key="1">
    <source>
        <dbReference type="EMBL" id="KAK3020252.1"/>
    </source>
</evidence>
<dbReference type="PANTHER" id="PTHR31579">
    <property type="entry name" value="OS03G0796600 PROTEIN"/>
    <property type="match status" value="1"/>
</dbReference>
<reference evidence="1" key="1">
    <citation type="submission" date="2022-12" db="EMBL/GenBank/DDBJ databases">
        <title>Draft genome assemblies for two species of Escallonia (Escalloniales).</title>
        <authorList>
            <person name="Chanderbali A."/>
            <person name="Dervinis C."/>
            <person name="Anghel I."/>
            <person name="Soltis D."/>
            <person name="Soltis P."/>
            <person name="Zapata F."/>
        </authorList>
    </citation>
    <scope>NUCLEOTIDE SEQUENCE</scope>
    <source>
        <strain evidence="1">UCBG64.0493</strain>
        <tissue evidence="1">Leaf</tissue>
    </source>
</reference>
<accession>A0AA89B045</accession>